<evidence type="ECO:0000256" key="1">
    <source>
        <dbReference type="ARBA" id="ARBA00022729"/>
    </source>
</evidence>
<dbReference type="RefSeq" id="XP_026679657.1">
    <property type="nucleotide sequence ID" value="XM_026823856.1"/>
</dbReference>
<organism evidence="3 4">
    <name type="scientific">Diaphorina citri</name>
    <name type="common">Asian citrus psyllid</name>
    <dbReference type="NCBI Taxonomy" id="121845"/>
    <lineage>
        <taxon>Eukaryota</taxon>
        <taxon>Metazoa</taxon>
        <taxon>Ecdysozoa</taxon>
        <taxon>Arthropoda</taxon>
        <taxon>Hexapoda</taxon>
        <taxon>Insecta</taxon>
        <taxon>Pterygota</taxon>
        <taxon>Neoptera</taxon>
        <taxon>Paraneoptera</taxon>
        <taxon>Hemiptera</taxon>
        <taxon>Sternorrhyncha</taxon>
        <taxon>Psylloidea</taxon>
        <taxon>Psyllidae</taxon>
        <taxon>Diaphorininae</taxon>
        <taxon>Diaphorina</taxon>
    </lineage>
</organism>
<evidence type="ECO:0000313" key="3">
    <source>
        <dbReference type="Proteomes" id="UP000079169"/>
    </source>
</evidence>
<dbReference type="InterPro" id="IPR026664">
    <property type="entry name" value="Stereocilin-rel"/>
</dbReference>
<proteinExistence type="predicted"/>
<keyword evidence="1" id="KW-0732">Signal</keyword>
<gene>
    <name evidence="4" type="primary">LOC113467599</name>
</gene>
<keyword evidence="2" id="KW-0325">Glycoprotein</keyword>
<dbReference type="GO" id="GO:0009986">
    <property type="term" value="C:cell surface"/>
    <property type="evidence" value="ECO:0007669"/>
    <property type="project" value="TreeGrafter"/>
</dbReference>
<dbReference type="GeneID" id="113467599"/>
<keyword evidence="3" id="KW-1185">Reference proteome</keyword>
<sequence length="364" mass="39317">MIFFYSCTKSCLCIVQSATPPSCSDVKKLGTLQNITKEDIKALKEANDLDACVVFLGKDQLPLDVETALWKLIVELPVTSFPAVQSATPPSCSDVKKLGTLQNITKEDIKALKEANDLDACVVFLGKDQLPLDVETALWKLIVEFFGGSENIPDESLRVLGWIISGIPVQDFKNISFNDIDTIAAFGTYRNLSQAQLFALKESVQDQWSGKAPEDFTGYDLAALRNILCAYNSTEIASIHADAYKDAAAELSTLKGCPAEVYEALALLATDIKGFNDPSTWTNTQVTAVGCVLNGLTNLEQIPAKAMEGLTSSIVACLNPTVLQGMTTSQIGNFPASAASALNSAQRNVMEYAKIKLINAKLEK</sequence>
<dbReference type="KEGG" id="dci:113467599"/>
<evidence type="ECO:0000313" key="4">
    <source>
        <dbReference type="RefSeq" id="XP_026679657.1"/>
    </source>
</evidence>
<dbReference type="PaxDb" id="121845-A0A3Q0ITR5"/>
<protein>
    <submittedName>
        <fullName evidence="4">Uncharacterized protein LOC113467599</fullName>
    </submittedName>
</protein>
<accession>A0A3Q0ITR5</accession>
<reference evidence="4" key="1">
    <citation type="submission" date="2025-08" db="UniProtKB">
        <authorList>
            <consortium name="RefSeq"/>
        </authorList>
    </citation>
    <scope>IDENTIFICATION</scope>
</reference>
<evidence type="ECO:0000256" key="2">
    <source>
        <dbReference type="ARBA" id="ARBA00023180"/>
    </source>
</evidence>
<dbReference type="AlphaFoldDB" id="A0A3Q0ITR5"/>
<dbReference type="GO" id="GO:0007160">
    <property type="term" value="P:cell-matrix adhesion"/>
    <property type="evidence" value="ECO:0007669"/>
    <property type="project" value="TreeGrafter"/>
</dbReference>
<dbReference type="PANTHER" id="PTHR23412">
    <property type="entry name" value="STEREOCILIN RELATED"/>
    <property type="match status" value="1"/>
</dbReference>
<dbReference type="Proteomes" id="UP000079169">
    <property type="component" value="Unplaced"/>
</dbReference>
<dbReference type="PANTHER" id="PTHR23412:SF17">
    <property type="entry name" value="OTOANCORIN"/>
    <property type="match status" value="1"/>
</dbReference>
<name>A0A3Q0ITR5_DIACI</name>